<evidence type="ECO:0000256" key="1">
    <source>
        <dbReference type="SAM" id="MobiDB-lite"/>
    </source>
</evidence>
<name>A0AAW2YM10_9EUKA</name>
<evidence type="ECO:0000313" key="4">
    <source>
        <dbReference type="Proteomes" id="UP001431209"/>
    </source>
</evidence>
<proteinExistence type="predicted"/>
<accession>A0AAW2YM10</accession>
<organism evidence="3 4">
    <name type="scientific">Acrasis kona</name>
    <dbReference type="NCBI Taxonomy" id="1008807"/>
    <lineage>
        <taxon>Eukaryota</taxon>
        <taxon>Discoba</taxon>
        <taxon>Heterolobosea</taxon>
        <taxon>Tetramitia</taxon>
        <taxon>Eutetramitia</taxon>
        <taxon>Acrasidae</taxon>
        <taxon>Acrasis</taxon>
    </lineage>
</organism>
<dbReference type="Gene3D" id="3.40.50.1010">
    <property type="entry name" value="5'-nuclease"/>
    <property type="match status" value="1"/>
</dbReference>
<feature type="region of interest" description="Disordered" evidence="1">
    <location>
        <begin position="140"/>
        <end position="162"/>
    </location>
</feature>
<keyword evidence="4" id="KW-1185">Reference proteome</keyword>
<feature type="domain" description="PIN" evidence="2">
    <location>
        <begin position="321"/>
        <end position="438"/>
    </location>
</feature>
<evidence type="ECO:0000259" key="2">
    <source>
        <dbReference type="SMART" id="SM00670"/>
    </source>
</evidence>
<dbReference type="Proteomes" id="UP001431209">
    <property type="component" value="Unassembled WGS sequence"/>
</dbReference>
<evidence type="ECO:0000313" key="3">
    <source>
        <dbReference type="EMBL" id="KAL0478413.1"/>
    </source>
</evidence>
<sequence length="459" mass="52275">MIGTYVKVENISKCVDEGVLMQIGEKSTSIEKQKQVQNETDTYILCFDREEEAIEFILQVDGAFIEDRLASAIIVEGNISSTISEHTPTNNNSIQSNAYCNNDIDELDFDPSLYTQIPQTHQPEYHPSFFYNTNDQQDSYPSYSDNSCLSTRSEGQQFYSDPHNESDYVDKLNRELITFNLSLPEPLIYYLQINCLAKINNFVAAINGKGDDHLDFIGMEHGSSKLEVTCNDANKINLFTKFIDKNIKPIKIHQTQLCVPKDLYSIIIDYIDQVPDCCLYFWNPLTADDHYKCTLVGREERTNEANQTINQLVEPQQPSLPILVLDTNIYLSCQPGDNADNLLLNDKIIIGVPFVVITELEKIKTKMDKTGARARHAIKTLEIRSGQTLVQKFQDIPNRSDFGVKLQNDDYIIMYALYLSDTFGRKVYIVSADVAVRLKSKGYNTQLNVLASINDFVFY</sequence>
<dbReference type="SMART" id="SM00670">
    <property type="entry name" value="PINc"/>
    <property type="match status" value="1"/>
</dbReference>
<dbReference type="AlphaFoldDB" id="A0AAW2YM10"/>
<gene>
    <name evidence="3" type="ORF">AKO1_008619</name>
</gene>
<reference evidence="3 4" key="1">
    <citation type="submission" date="2024-03" db="EMBL/GenBank/DDBJ databases">
        <title>The Acrasis kona genome and developmental transcriptomes reveal deep origins of eukaryotic multicellular pathways.</title>
        <authorList>
            <person name="Sheikh S."/>
            <person name="Fu C.-J."/>
            <person name="Brown M.W."/>
            <person name="Baldauf S.L."/>
        </authorList>
    </citation>
    <scope>NUCLEOTIDE SEQUENCE [LARGE SCALE GENOMIC DNA]</scope>
    <source>
        <strain evidence="3 4">ATCC MYA-3509</strain>
    </source>
</reference>
<protein>
    <submittedName>
        <fullName evidence="3">Pentatricopeptide repeat-containing protein</fullName>
    </submittedName>
</protein>
<feature type="compositionally biased region" description="Polar residues" evidence="1">
    <location>
        <begin position="140"/>
        <end position="159"/>
    </location>
</feature>
<comment type="caution">
    <text evidence="3">The sequence shown here is derived from an EMBL/GenBank/DDBJ whole genome shotgun (WGS) entry which is preliminary data.</text>
</comment>
<dbReference type="EMBL" id="JAOPGA020000382">
    <property type="protein sequence ID" value="KAL0478413.1"/>
    <property type="molecule type" value="Genomic_DNA"/>
</dbReference>
<dbReference type="Pfam" id="PF13638">
    <property type="entry name" value="PIN_4"/>
    <property type="match status" value="1"/>
</dbReference>
<dbReference type="InterPro" id="IPR002716">
    <property type="entry name" value="PIN_dom"/>
</dbReference>